<comment type="caution">
    <text evidence="1">The sequence shown here is derived from an EMBL/GenBank/DDBJ whole genome shotgun (WGS) entry which is preliminary data.</text>
</comment>
<keyword evidence="2" id="KW-1185">Reference proteome</keyword>
<dbReference type="EMBL" id="JAHQIW010007363">
    <property type="protein sequence ID" value="KAJ1373941.1"/>
    <property type="molecule type" value="Genomic_DNA"/>
</dbReference>
<sequence length="157" mass="17281">MSFTAQCFESSILLSLSQLFTHKKLVTHGYQLAGDDCGQCGCLEMLWVVSFFRAGGGGRRHLAAAIATTGSPLGVPPKNTAPSGVYHRFNSIRSSMSAAERHEFQAETRNLMDIVAKSLYSHSEVGIIHLYCRYNPGTLTKNVTILNEIHVCWYVSP</sequence>
<proteinExistence type="predicted"/>
<evidence type="ECO:0000313" key="2">
    <source>
        <dbReference type="Proteomes" id="UP001196413"/>
    </source>
</evidence>
<gene>
    <name evidence="1" type="ORF">KIN20_036502</name>
</gene>
<reference evidence="1" key="1">
    <citation type="submission" date="2021-06" db="EMBL/GenBank/DDBJ databases">
        <title>Parelaphostrongylus tenuis whole genome reference sequence.</title>
        <authorList>
            <person name="Garwood T.J."/>
            <person name="Larsen P.A."/>
            <person name="Fountain-Jones N.M."/>
            <person name="Garbe J.R."/>
            <person name="Macchietto M.G."/>
            <person name="Kania S.A."/>
            <person name="Gerhold R.W."/>
            <person name="Richards J.E."/>
            <person name="Wolf T.M."/>
        </authorList>
    </citation>
    <scope>NUCLEOTIDE SEQUENCE</scope>
    <source>
        <strain evidence="1">MNPRO001-30</strain>
        <tissue evidence="1">Meninges</tissue>
    </source>
</reference>
<dbReference type="Gene3D" id="3.30.565.10">
    <property type="entry name" value="Histidine kinase-like ATPase, C-terminal domain"/>
    <property type="match status" value="1"/>
</dbReference>
<organism evidence="1 2">
    <name type="scientific">Parelaphostrongylus tenuis</name>
    <name type="common">Meningeal worm</name>
    <dbReference type="NCBI Taxonomy" id="148309"/>
    <lineage>
        <taxon>Eukaryota</taxon>
        <taxon>Metazoa</taxon>
        <taxon>Ecdysozoa</taxon>
        <taxon>Nematoda</taxon>
        <taxon>Chromadorea</taxon>
        <taxon>Rhabditida</taxon>
        <taxon>Rhabditina</taxon>
        <taxon>Rhabditomorpha</taxon>
        <taxon>Strongyloidea</taxon>
        <taxon>Metastrongylidae</taxon>
        <taxon>Parelaphostrongylus</taxon>
    </lineage>
</organism>
<evidence type="ECO:0000313" key="1">
    <source>
        <dbReference type="EMBL" id="KAJ1373941.1"/>
    </source>
</evidence>
<protein>
    <submittedName>
        <fullName evidence="1">Uncharacterized protein</fullName>
    </submittedName>
</protein>
<name>A0AAD5WL90_PARTN</name>
<accession>A0AAD5WL90</accession>
<dbReference type="AlphaFoldDB" id="A0AAD5WL90"/>
<dbReference type="Proteomes" id="UP001196413">
    <property type="component" value="Unassembled WGS sequence"/>
</dbReference>
<dbReference type="InterPro" id="IPR036890">
    <property type="entry name" value="HATPase_C_sf"/>
</dbReference>